<evidence type="ECO:0000313" key="2">
    <source>
        <dbReference type="Proteomes" id="UP000249890"/>
    </source>
</evidence>
<reference evidence="1 2" key="1">
    <citation type="submission" date="2017-06" db="EMBL/GenBank/DDBJ databases">
        <title>Complete genome sequence of Paenibacillus donghaensis KCTC 13049T isolated from East Sea sediment, South Korea.</title>
        <authorList>
            <person name="Jung B.K."/>
            <person name="Hong S.-J."/>
            <person name="Shin J.-H."/>
        </authorList>
    </citation>
    <scope>NUCLEOTIDE SEQUENCE [LARGE SCALE GENOMIC DNA]</scope>
    <source>
        <strain evidence="1 2">KCTC 13049</strain>
    </source>
</reference>
<dbReference type="EMBL" id="CP021780">
    <property type="protein sequence ID" value="ASA22110.1"/>
    <property type="molecule type" value="Genomic_DNA"/>
</dbReference>
<organism evidence="1 2">
    <name type="scientific">Paenibacillus donghaensis</name>
    <dbReference type="NCBI Taxonomy" id="414771"/>
    <lineage>
        <taxon>Bacteria</taxon>
        <taxon>Bacillati</taxon>
        <taxon>Bacillota</taxon>
        <taxon>Bacilli</taxon>
        <taxon>Bacillales</taxon>
        <taxon>Paenibacillaceae</taxon>
        <taxon>Paenibacillus</taxon>
    </lineage>
</organism>
<evidence type="ECO:0000313" key="1">
    <source>
        <dbReference type="EMBL" id="ASA22110.1"/>
    </source>
</evidence>
<dbReference type="AlphaFoldDB" id="A0A2Z2KG40"/>
<name>A0A2Z2KG40_9BACL</name>
<dbReference type="Proteomes" id="UP000249890">
    <property type="component" value="Chromosome"/>
</dbReference>
<accession>A0A2Z2KG40</accession>
<keyword evidence="2" id="KW-1185">Reference proteome</keyword>
<sequence length="89" mass="10199">MNYKTEIYFQANKGEPHRLVTPDELRQEIGEFLADRQIAIANERIANTESRVDESLPELTAFFRGDRAKALALANYTPRGNVWIEVSEC</sequence>
<dbReference type="RefSeq" id="WP_087916114.1">
    <property type="nucleotide sequence ID" value="NZ_CP021780.1"/>
</dbReference>
<gene>
    <name evidence="1" type="ORF">B9T62_15780</name>
</gene>
<protein>
    <submittedName>
        <fullName evidence="1">Uncharacterized protein</fullName>
    </submittedName>
</protein>
<dbReference type="KEGG" id="pdh:B9T62_15780"/>
<proteinExistence type="predicted"/>